<proteinExistence type="predicted"/>
<dbReference type="EMBL" id="AQFT01000034">
    <property type="protein sequence ID" value="EMZ34671.1"/>
    <property type="molecule type" value="Genomic_DNA"/>
</dbReference>
<dbReference type="PATRIC" id="fig|1235802.3.peg.1198"/>
<feature type="region of interest" description="Disordered" evidence="1">
    <location>
        <begin position="1"/>
        <end position="51"/>
    </location>
</feature>
<comment type="caution">
    <text evidence="2">The sequence shown here is derived from an EMBL/GenBank/DDBJ whole genome shotgun (WGS) entry which is preliminary data.</text>
</comment>
<dbReference type="STRING" id="1235802.C823_01113"/>
<name>N2B2P0_9FIRM</name>
<accession>N2B2P0</accession>
<evidence type="ECO:0000256" key="1">
    <source>
        <dbReference type="SAM" id="MobiDB-lite"/>
    </source>
</evidence>
<gene>
    <name evidence="2" type="ORF">C823_01113</name>
</gene>
<feature type="compositionally biased region" description="Basic and acidic residues" evidence="1">
    <location>
        <begin position="1"/>
        <end position="15"/>
    </location>
</feature>
<keyword evidence="3" id="KW-1185">Reference proteome</keyword>
<dbReference type="AlphaFoldDB" id="N2B2P0"/>
<reference evidence="2 3" key="1">
    <citation type="journal article" date="2014" name="Genome Announc.">
        <title>Draft genome sequences of the altered schaedler flora, a defined bacterial community from gnotobiotic mice.</title>
        <authorList>
            <person name="Wannemuehler M.J."/>
            <person name="Overstreet A.M."/>
            <person name="Ward D.V."/>
            <person name="Phillips G.J."/>
        </authorList>
    </citation>
    <scope>NUCLEOTIDE SEQUENCE [LARGE SCALE GENOMIC DNA]</scope>
    <source>
        <strain evidence="2 3">ASF492</strain>
    </source>
</reference>
<evidence type="ECO:0000313" key="3">
    <source>
        <dbReference type="Proteomes" id="UP000012589"/>
    </source>
</evidence>
<protein>
    <submittedName>
        <fullName evidence="2">Uncharacterized protein</fullName>
    </submittedName>
</protein>
<sequence length="824" mass="91787">MDENKNEALEIKDGPGQKPVVNIPNTEKPELHPENFTKTGQASENPDESVPAAETGAAVSGLYGGDGSDDAVMISEGMMTAMLYDQLMGVFGEGTQLFTMEMPGRVLNQLDYAYPMKDYNSSTLTKPYAVAENEFRLTDGMFDLAPIVQGPNGNRLSNTFETLVNNYTPDISNIKEFVTDKMELRLFLMETITDEIDGEEVTCSRIEFCQRMYMRYLKQKYNWDQEKIDEHVKASSSGDLDGYAKWLATTSWTKDQALENLFQDAVIRGFYHEVLTILGFLDVQSPAERLAKAKANRRSSVRRSLDASMEVLPVQLQPSSWFRSLSPNFSPKDMTLDRQYLAEQYQAKRSVLSSLEAELRVLLLNQADVDGLKDMEAQLAALKKQLDQSEAAAFKGFADNMVEAVKLICEIASNGDIAALVAGGEESLVESIAKMDGNLLSALGLDAQTAKKLGKMMYDFYAENLDYFSTYNELLDAELQYARAQTNDYSDQIEILKERIAIISREVAELQVVVASGAVHTEDSISADTLLPGNRYNEDSEFMDIVFGRSQVENRMREDSDSFFTSVKSSMCRFLSSVHAEGEYSLSETSFMKSFLSSDFTIGMRATKVTIDRGGWFDAGILDLTPSYRRLKETISGGAGLSAEGILKEYRTNEGIENGRFSVASKLVCAPDNGTYLLPAVPMSFLVVKDVVMRAKMASVSQDDYERFKKAAFSSSASFMGFRLSGGGAKESFCGLHNLENNESQFVMRIPGPQILGWFQELPAKDKSSKYESLSGSAYFEGIIDSLKTYGEKLRELETRRRNSDDCIAVTTVRAPIREEQGKW</sequence>
<dbReference type="OrthoDB" id="9204693at2"/>
<organism evidence="2 3">
    <name type="scientific">Eubacterium plexicaudatum ASF492</name>
    <dbReference type="NCBI Taxonomy" id="1235802"/>
    <lineage>
        <taxon>Bacteria</taxon>
        <taxon>Bacillati</taxon>
        <taxon>Bacillota</taxon>
        <taxon>Clostridia</taxon>
        <taxon>Eubacteriales</taxon>
        <taxon>Eubacteriaceae</taxon>
        <taxon>Eubacterium</taxon>
    </lineage>
</organism>
<dbReference type="HOGENOM" id="CLU_004605_0_0_9"/>
<dbReference type="eggNOG" id="ENOG50331JI">
    <property type="taxonomic scope" value="Bacteria"/>
</dbReference>
<dbReference type="Proteomes" id="UP000012589">
    <property type="component" value="Unassembled WGS sequence"/>
</dbReference>
<evidence type="ECO:0000313" key="2">
    <source>
        <dbReference type="EMBL" id="EMZ34671.1"/>
    </source>
</evidence>